<dbReference type="InterPro" id="IPR038726">
    <property type="entry name" value="PDDEXK_AddAB-type"/>
</dbReference>
<comment type="caution">
    <text evidence="9">The sequence shown here is derived from an EMBL/GenBank/DDBJ whole genome shotgun (WGS) entry which is preliminary data.</text>
</comment>
<evidence type="ECO:0000313" key="10">
    <source>
        <dbReference type="Proteomes" id="UP000242972"/>
    </source>
</evidence>
<evidence type="ECO:0000256" key="3">
    <source>
        <dbReference type="ARBA" id="ARBA00022801"/>
    </source>
</evidence>
<dbReference type="GO" id="GO:0006281">
    <property type="term" value="P:DNA repair"/>
    <property type="evidence" value="ECO:0007669"/>
    <property type="project" value="UniProtKB-KW"/>
</dbReference>
<dbReference type="PROSITE" id="PS00716">
    <property type="entry name" value="SIGMA70_2"/>
    <property type="match status" value="1"/>
</dbReference>
<dbReference type="Pfam" id="PF13560">
    <property type="entry name" value="HTH_31"/>
    <property type="match status" value="1"/>
</dbReference>
<dbReference type="InterPro" id="IPR000943">
    <property type="entry name" value="RNA_pol_sigma70"/>
</dbReference>
<evidence type="ECO:0000259" key="8">
    <source>
        <dbReference type="PROSITE" id="PS50943"/>
    </source>
</evidence>
<feature type="domain" description="HTH cro/C1-type" evidence="8">
    <location>
        <begin position="5"/>
        <end position="58"/>
    </location>
</feature>
<dbReference type="Proteomes" id="UP000242972">
    <property type="component" value="Unassembled WGS sequence"/>
</dbReference>
<keyword evidence="4" id="KW-0347">Helicase</keyword>
<dbReference type="InterPro" id="IPR010982">
    <property type="entry name" value="Lambda_DNA-bd_dom_sf"/>
</dbReference>
<dbReference type="CDD" id="cd00093">
    <property type="entry name" value="HTH_XRE"/>
    <property type="match status" value="1"/>
</dbReference>
<evidence type="ECO:0000256" key="6">
    <source>
        <dbReference type="ARBA" id="ARBA00023125"/>
    </source>
</evidence>
<keyword evidence="2" id="KW-0227">DNA damage</keyword>
<name>A0A2T2X0J2_9FIRM</name>
<dbReference type="GO" id="GO:0003677">
    <property type="term" value="F:DNA binding"/>
    <property type="evidence" value="ECO:0007669"/>
    <property type="project" value="UniProtKB-KW"/>
</dbReference>
<dbReference type="InterPro" id="IPR001387">
    <property type="entry name" value="Cro/C1-type_HTH"/>
</dbReference>
<dbReference type="SUPFAM" id="SSF47413">
    <property type="entry name" value="lambda repressor-like DNA-binding domains"/>
    <property type="match status" value="1"/>
</dbReference>
<dbReference type="Gene3D" id="1.10.260.40">
    <property type="entry name" value="lambda repressor-like DNA-binding domains"/>
    <property type="match status" value="1"/>
</dbReference>
<proteinExistence type="predicted"/>
<keyword evidence="3" id="KW-0378">Hydrolase</keyword>
<evidence type="ECO:0000256" key="2">
    <source>
        <dbReference type="ARBA" id="ARBA00022763"/>
    </source>
</evidence>
<gene>
    <name evidence="9" type="ORF">C7B46_19185</name>
</gene>
<organism evidence="9 10">
    <name type="scientific">Sulfobacillus benefaciens</name>
    <dbReference type="NCBI Taxonomy" id="453960"/>
    <lineage>
        <taxon>Bacteria</taxon>
        <taxon>Bacillati</taxon>
        <taxon>Bacillota</taxon>
        <taxon>Clostridia</taxon>
        <taxon>Eubacteriales</taxon>
        <taxon>Clostridiales Family XVII. Incertae Sedis</taxon>
        <taxon>Sulfobacillus</taxon>
    </lineage>
</organism>
<dbReference type="Pfam" id="PF12705">
    <property type="entry name" value="PDDEXK_1"/>
    <property type="match status" value="1"/>
</dbReference>
<evidence type="ECO:0000256" key="5">
    <source>
        <dbReference type="ARBA" id="ARBA00022840"/>
    </source>
</evidence>
<keyword evidence="1" id="KW-0547">Nucleotide-binding</keyword>
<dbReference type="GO" id="GO:0005524">
    <property type="term" value="F:ATP binding"/>
    <property type="evidence" value="ECO:0007669"/>
    <property type="project" value="UniProtKB-KW"/>
</dbReference>
<dbReference type="InterPro" id="IPR011604">
    <property type="entry name" value="PDDEXK-like_dom_sf"/>
</dbReference>
<dbReference type="GO" id="GO:0003700">
    <property type="term" value="F:DNA-binding transcription factor activity"/>
    <property type="evidence" value="ECO:0007669"/>
    <property type="project" value="InterPro"/>
</dbReference>
<keyword evidence="6" id="KW-0238">DNA-binding</keyword>
<keyword evidence="7" id="KW-0234">DNA repair</keyword>
<dbReference type="PROSITE" id="PS50943">
    <property type="entry name" value="HTH_CROC1"/>
    <property type="match status" value="1"/>
</dbReference>
<sequence length="341" mass="37482">MSMGIAELRVQAQLSPKQLAQIAGISRATLQRLEQGHFGNLRTYERIAYALQTDLANILPEFKAPSRPTSEDLLKDLLANSGSAAPEDMPELPAGNWSPTRLTDWLLCPAKGAWSTGVFDVPSDFEWPTYERAAVGKAVHKYAESRLGGEDPNAALLTVADTTVGMDPELWLPFVEAWDASIHLTIGMPQTIEQRLEVVLGGHRITAVIDVVDENGTIRDLKTTQRLPNPISTARESLQAPIYVAAWRETTGEMASFALDYLAHHKSGIDYVQMPISVTDTDIDRVTRQLDYAADLASRPERIIPNPINKYGCTSCAFLVLCHEKFGTLTLDAPRQTVAVS</sequence>
<reference evidence="9 10" key="1">
    <citation type="journal article" date="2014" name="BMC Genomics">
        <title>Comparison of environmental and isolate Sulfobacillus genomes reveals diverse carbon, sulfur, nitrogen, and hydrogen metabolisms.</title>
        <authorList>
            <person name="Justice N.B."/>
            <person name="Norman A."/>
            <person name="Brown C.T."/>
            <person name="Singh A."/>
            <person name="Thomas B.C."/>
            <person name="Banfield J.F."/>
        </authorList>
    </citation>
    <scope>NUCLEOTIDE SEQUENCE [LARGE SCALE GENOMIC DNA]</scope>
    <source>
        <strain evidence="9">AMDSBA4</strain>
    </source>
</reference>
<dbReference type="AlphaFoldDB" id="A0A2T2X0J2"/>
<evidence type="ECO:0000313" key="9">
    <source>
        <dbReference type="EMBL" id="PSR27996.1"/>
    </source>
</evidence>
<evidence type="ECO:0000256" key="1">
    <source>
        <dbReference type="ARBA" id="ARBA00022741"/>
    </source>
</evidence>
<dbReference type="EMBL" id="PXYW01000102">
    <property type="protein sequence ID" value="PSR27996.1"/>
    <property type="molecule type" value="Genomic_DNA"/>
</dbReference>
<evidence type="ECO:0000256" key="4">
    <source>
        <dbReference type="ARBA" id="ARBA00022806"/>
    </source>
</evidence>
<dbReference type="GO" id="GO:0004386">
    <property type="term" value="F:helicase activity"/>
    <property type="evidence" value="ECO:0007669"/>
    <property type="project" value="UniProtKB-KW"/>
</dbReference>
<dbReference type="GO" id="GO:0016787">
    <property type="term" value="F:hydrolase activity"/>
    <property type="evidence" value="ECO:0007669"/>
    <property type="project" value="UniProtKB-KW"/>
</dbReference>
<keyword evidence="5" id="KW-0067">ATP-binding</keyword>
<accession>A0A2T2X0J2</accession>
<dbReference type="GO" id="GO:0006352">
    <property type="term" value="P:DNA-templated transcription initiation"/>
    <property type="evidence" value="ECO:0007669"/>
    <property type="project" value="InterPro"/>
</dbReference>
<dbReference type="Gene3D" id="3.90.320.10">
    <property type="match status" value="1"/>
</dbReference>
<protein>
    <recommendedName>
        <fullName evidence="8">HTH cro/C1-type domain-containing protein</fullName>
    </recommendedName>
</protein>
<evidence type="ECO:0000256" key="7">
    <source>
        <dbReference type="ARBA" id="ARBA00023204"/>
    </source>
</evidence>
<dbReference type="SMART" id="SM00530">
    <property type="entry name" value="HTH_XRE"/>
    <property type="match status" value="1"/>
</dbReference>